<dbReference type="Proteomes" id="UP001174694">
    <property type="component" value="Unassembled WGS sequence"/>
</dbReference>
<evidence type="ECO:0000256" key="4">
    <source>
        <dbReference type="ARBA" id="ARBA00023136"/>
    </source>
</evidence>
<feature type="transmembrane region" description="Helical" evidence="5">
    <location>
        <begin position="401"/>
        <end position="421"/>
    </location>
</feature>
<feature type="transmembrane region" description="Helical" evidence="5">
    <location>
        <begin position="214"/>
        <end position="236"/>
    </location>
</feature>
<accession>A0AA38RWA9</accession>
<dbReference type="InterPro" id="IPR011701">
    <property type="entry name" value="MFS"/>
</dbReference>
<sequence>MSAKVEEGIMATDADTASGDYSKNEQVVLKTTKDGLPLVPQPSDDPDDPLNWSTFRKHAALVVLALESLLVKFSATLIAPGAHTLAAEFHTAASKATYIGSAPSILYAVAPLFWIPVSHRIGRRPVLLLSSIISLLAAIGVAQAQSYAQALGCRMLMGFGGSGGLCIGPAAISDMFFLHEKGTRMGINSILLVTAPYIGGVAGGSIQYNKNLGWRWSMYVSAICYGFQFILQTFFVPETIYEREVAAREPPEKKKSLYRRMGFRTPTNPTGETWLQTFERPYTMFVYPAVVLPSFWVSVAVMTEVANTAGFALNFGVTSRFHFNTAQVGFCFFAGLIGALIGELCAGPLCDLVAKRSLRRSEEWVPEKILKLSLTGLVTIFVGILTYGLELDYASSWAPCLAGILIFMIGQEVIVTTILTYMTDCYPDQAAEVAIVFQFFFNIMCFHPPFYTPQWIEKDGARVPYSVYAVLPVIFFPFCIGLFMWKGKEIRSKGALFSLSKKII</sequence>
<dbReference type="AlphaFoldDB" id="A0AA38RWA9"/>
<evidence type="ECO:0000256" key="5">
    <source>
        <dbReference type="SAM" id="Phobius"/>
    </source>
</evidence>
<dbReference type="InterPro" id="IPR036259">
    <property type="entry name" value="MFS_trans_sf"/>
</dbReference>
<evidence type="ECO:0000256" key="2">
    <source>
        <dbReference type="ARBA" id="ARBA00022692"/>
    </source>
</evidence>
<dbReference type="GO" id="GO:0005886">
    <property type="term" value="C:plasma membrane"/>
    <property type="evidence" value="ECO:0007669"/>
    <property type="project" value="TreeGrafter"/>
</dbReference>
<evidence type="ECO:0000256" key="1">
    <source>
        <dbReference type="ARBA" id="ARBA00004141"/>
    </source>
</evidence>
<feature type="transmembrane region" description="Helical" evidence="5">
    <location>
        <begin position="98"/>
        <end position="117"/>
    </location>
</feature>
<feature type="transmembrane region" description="Helical" evidence="5">
    <location>
        <begin position="463"/>
        <end position="485"/>
    </location>
</feature>
<keyword evidence="8" id="KW-1185">Reference proteome</keyword>
<dbReference type="EMBL" id="JANBVO010000001">
    <property type="protein sequence ID" value="KAJ9157918.1"/>
    <property type="molecule type" value="Genomic_DNA"/>
</dbReference>
<gene>
    <name evidence="7" type="ORF">NKR23_g202</name>
</gene>
<organism evidence="7 8">
    <name type="scientific">Pleurostoma richardsiae</name>
    <dbReference type="NCBI Taxonomy" id="41990"/>
    <lineage>
        <taxon>Eukaryota</taxon>
        <taxon>Fungi</taxon>
        <taxon>Dikarya</taxon>
        <taxon>Ascomycota</taxon>
        <taxon>Pezizomycotina</taxon>
        <taxon>Sordariomycetes</taxon>
        <taxon>Sordariomycetidae</taxon>
        <taxon>Calosphaeriales</taxon>
        <taxon>Pleurostomataceae</taxon>
        <taxon>Pleurostoma</taxon>
    </lineage>
</organism>
<feature type="domain" description="Major facilitator superfamily (MFS) profile" evidence="6">
    <location>
        <begin position="60"/>
        <end position="504"/>
    </location>
</feature>
<comment type="caution">
    <text evidence="7">The sequence shown here is derived from an EMBL/GenBank/DDBJ whole genome shotgun (WGS) entry which is preliminary data.</text>
</comment>
<evidence type="ECO:0000256" key="3">
    <source>
        <dbReference type="ARBA" id="ARBA00022989"/>
    </source>
</evidence>
<keyword evidence="2 5" id="KW-0812">Transmembrane</keyword>
<feature type="transmembrane region" description="Helical" evidence="5">
    <location>
        <begin position="326"/>
        <end position="349"/>
    </location>
</feature>
<feature type="transmembrane region" description="Helical" evidence="5">
    <location>
        <begin position="369"/>
        <end position="389"/>
    </location>
</feature>
<feature type="transmembrane region" description="Helical" evidence="5">
    <location>
        <begin position="126"/>
        <end position="144"/>
    </location>
</feature>
<reference evidence="7" key="1">
    <citation type="submission" date="2022-07" db="EMBL/GenBank/DDBJ databases">
        <title>Fungi with potential for degradation of polypropylene.</title>
        <authorList>
            <person name="Gostincar C."/>
        </authorList>
    </citation>
    <scope>NUCLEOTIDE SEQUENCE</scope>
    <source>
        <strain evidence="7">EXF-13308</strain>
    </source>
</reference>
<evidence type="ECO:0000259" key="6">
    <source>
        <dbReference type="PROSITE" id="PS50850"/>
    </source>
</evidence>
<dbReference type="Pfam" id="PF07690">
    <property type="entry name" value="MFS_1"/>
    <property type="match status" value="1"/>
</dbReference>
<dbReference type="PANTHER" id="PTHR23502">
    <property type="entry name" value="MAJOR FACILITATOR SUPERFAMILY"/>
    <property type="match status" value="1"/>
</dbReference>
<dbReference type="GO" id="GO:0022857">
    <property type="term" value="F:transmembrane transporter activity"/>
    <property type="evidence" value="ECO:0007669"/>
    <property type="project" value="InterPro"/>
</dbReference>
<name>A0AA38RWA9_9PEZI</name>
<comment type="subcellular location">
    <subcellularLocation>
        <location evidence="1">Membrane</location>
        <topology evidence="1">Multi-pass membrane protein</topology>
    </subcellularLocation>
</comment>
<feature type="transmembrane region" description="Helical" evidence="5">
    <location>
        <begin position="156"/>
        <end position="178"/>
    </location>
</feature>
<feature type="transmembrane region" description="Helical" evidence="5">
    <location>
        <begin position="59"/>
        <end position="78"/>
    </location>
</feature>
<keyword evidence="3 5" id="KW-1133">Transmembrane helix</keyword>
<dbReference type="PROSITE" id="PS50850">
    <property type="entry name" value="MFS"/>
    <property type="match status" value="1"/>
</dbReference>
<feature type="transmembrane region" description="Helical" evidence="5">
    <location>
        <begin position="285"/>
        <end position="306"/>
    </location>
</feature>
<protein>
    <submittedName>
        <fullName evidence="7">MFS general substrate transporter</fullName>
    </submittedName>
</protein>
<dbReference type="Gene3D" id="1.20.1250.20">
    <property type="entry name" value="MFS general substrate transporter like domains"/>
    <property type="match status" value="1"/>
</dbReference>
<feature type="transmembrane region" description="Helical" evidence="5">
    <location>
        <begin position="190"/>
        <end position="208"/>
    </location>
</feature>
<dbReference type="InterPro" id="IPR020846">
    <property type="entry name" value="MFS_dom"/>
</dbReference>
<keyword evidence="4 5" id="KW-0472">Membrane</keyword>
<proteinExistence type="predicted"/>
<evidence type="ECO:0000313" key="7">
    <source>
        <dbReference type="EMBL" id="KAJ9157918.1"/>
    </source>
</evidence>
<dbReference type="SUPFAM" id="SSF103473">
    <property type="entry name" value="MFS general substrate transporter"/>
    <property type="match status" value="1"/>
</dbReference>
<dbReference type="PANTHER" id="PTHR23502:SF34">
    <property type="entry name" value="PROTEIN HOL1"/>
    <property type="match status" value="1"/>
</dbReference>
<feature type="transmembrane region" description="Helical" evidence="5">
    <location>
        <begin position="433"/>
        <end position="451"/>
    </location>
</feature>
<evidence type="ECO:0000313" key="8">
    <source>
        <dbReference type="Proteomes" id="UP001174694"/>
    </source>
</evidence>